<keyword evidence="2" id="KW-1185">Reference proteome</keyword>
<sequence length="267" mass="29096">LCDNRSHIYAFEAGGIAYHSQAQVIPLSPINKIHLTFDEVSSNIISTDDIHYAPTRVISLENTLNGLIMPLSEIRNISGLARKKGIKMHLDGARIWNASAETGIELSAYGQFFDSMTLCCSKGIGAPIGSVLVGNEEFINKARHLRKLFGGGWRQSGLLASAAKLAIELNYPHKQKESHVLARKLATGLGEHGILISQPVHTNMVFIDTTVINITIDTLAKHLASHGVRISGDGKNTARLVVHYQITPQAIEKFLGIVGEVVKKQFS</sequence>
<accession>A0ACA9M5G9</accession>
<evidence type="ECO:0000313" key="1">
    <source>
        <dbReference type="EMBL" id="CAG8569206.1"/>
    </source>
</evidence>
<evidence type="ECO:0000313" key="2">
    <source>
        <dbReference type="Proteomes" id="UP000789525"/>
    </source>
</evidence>
<name>A0ACA9M5G9_9GLOM</name>
<organism evidence="1 2">
    <name type="scientific">Acaulospora colombiana</name>
    <dbReference type="NCBI Taxonomy" id="27376"/>
    <lineage>
        <taxon>Eukaryota</taxon>
        <taxon>Fungi</taxon>
        <taxon>Fungi incertae sedis</taxon>
        <taxon>Mucoromycota</taxon>
        <taxon>Glomeromycotina</taxon>
        <taxon>Glomeromycetes</taxon>
        <taxon>Diversisporales</taxon>
        <taxon>Acaulosporaceae</taxon>
        <taxon>Acaulospora</taxon>
    </lineage>
</organism>
<protein>
    <submittedName>
        <fullName evidence="1">11892_t:CDS:1</fullName>
    </submittedName>
</protein>
<gene>
    <name evidence="1" type="ORF">ACOLOM_LOCUS5537</name>
</gene>
<reference evidence="1" key="1">
    <citation type="submission" date="2021-06" db="EMBL/GenBank/DDBJ databases">
        <authorList>
            <person name="Kallberg Y."/>
            <person name="Tangrot J."/>
            <person name="Rosling A."/>
        </authorList>
    </citation>
    <scope>NUCLEOTIDE SEQUENCE</scope>
    <source>
        <strain evidence="1">CL356</strain>
    </source>
</reference>
<feature type="non-terminal residue" evidence="1">
    <location>
        <position position="1"/>
    </location>
</feature>
<proteinExistence type="predicted"/>
<comment type="caution">
    <text evidence="1">The sequence shown here is derived from an EMBL/GenBank/DDBJ whole genome shotgun (WGS) entry which is preliminary data.</text>
</comment>
<dbReference type="EMBL" id="CAJVPT010010314">
    <property type="protein sequence ID" value="CAG8569206.1"/>
    <property type="molecule type" value="Genomic_DNA"/>
</dbReference>
<dbReference type="Proteomes" id="UP000789525">
    <property type="component" value="Unassembled WGS sequence"/>
</dbReference>